<dbReference type="EMBL" id="JAFJZO010000025">
    <property type="protein sequence ID" value="KAG5502933.1"/>
    <property type="molecule type" value="Genomic_DNA"/>
</dbReference>
<comment type="caution">
    <text evidence="6">The sequence shown here is derived from an EMBL/GenBank/DDBJ whole genome shotgun (WGS) entry which is preliminary data.</text>
</comment>
<dbReference type="PROSITE" id="PS50011">
    <property type="entry name" value="PROTEIN_KINASE_DOM"/>
    <property type="match status" value="1"/>
</dbReference>
<evidence type="ECO:0000259" key="5">
    <source>
        <dbReference type="PROSITE" id="PS50011"/>
    </source>
</evidence>
<evidence type="ECO:0000256" key="1">
    <source>
        <dbReference type="ARBA" id="ARBA00008874"/>
    </source>
</evidence>
<dbReference type="CDD" id="cd06606">
    <property type="entry name" value="STKc_MAPKKK"/>
    <property type="match status" value="1"/>
</dbReference>
<dbReference type="InterPro" id="IPR008271">
    <property type="entry name" value="Ser/Thr_kinase_AS"/>
</dbReference>
<feature type="compositionally biased region" description="Low complexity" evidence="4">
    <location>
        <begin position="538"/>
        <end position="548"/>
    </location>
</feature>
<proteinExistence type="inferred from homology"/>
<dbReference type="Proteomes" id="UP000674318">
    <property type="component" value="Unassembled WGS sequence"/>
</dbReference>
<dbReference type="OrthoDB" id="272800at2759"/>
<dbReference type="SMART" id="SM00220">
    <property type="entry name" value="S_TKc"/>
    <property type="match status" value="1"/>
</dbReference>
<evidence type="ECO:0000256" key="4">
    <source>
        <dbReference type="SAM" id="MobiDB-lite"/>
    </source>
</evidence>
<dbReference type="GO" id="GO:0005524">
    <property type="term" value="F:ATP binding"/>
    <property type="evidence" value="ECO:0007669"/>
    <property type="project" value="UniProtKB-KW"/>
</dbReference>
<name>A0A836ITQ7_9TRYP</name>
<dbReference type="Pfam" id="PF00069">
    <property type="entry name" value="Pkinase"/>
    <property type="match status" value="2"/>
</dbReference>
<dbReference type="Gene3D" id="1.10.510.10">
    <property type="entry name" value="Transferase(Phosphotransferase) domain 1"/>
    <property type="match status" value="2"/>
</dbReference>
<feature type="region of interest" description="Disordered" evidence="4">
    <location>
        <begin position="538"/>
        <end position="561"/>
    </location>
</feature>
<sequence length="575" mass="62304">MEAVVKLNRKLGVGSRGVVYEGFDRATGHFVAIKELSYMRPSTPDEEDTELASILSELACMRDAQHPNLVKYYGARWSAVGIQIIMEHVSGGSLDYVLTRCGPLREHIARAYTRDVLEALHYLHKTMHVCHRDVKPANILITSDGRCKLADFGVAKHVVTVETPTCSAESQEDKRGVKESTTLRHSNGERQCYLQTAVGTPWYMAPEVINGGVDDDDDDGESVDPEDARAVMDSGSANNDSLGEGWMDSGVAHAPPKPSASPQPLYSSSPSYYNPLKKILKKGRLGARSVGYTTSADIWSVGVTVYEMITGTKPFGADLCNPSAVLFRIANCAASPPQLPASVHVSAELHNFLDLCFVYDKDLRATAEELLSHPWLQSARKVDRSGAVSTRVAEQPPCPLSNNKDLSRSDIHVEDGEPVKRHQKQVARRTVFDGVPLLDSVDLPPYPTTIAVSSSVPSPRAEAIVSVGATHPTRVILSEGGQSSFHRLSNSSTHCVNHSVLHTSPAIIAPPPSCVSHEEQSEASSRYAAVRHRIGHTRAANSARTATSAPPPTVQSSGSGLWSKNGEFVDLLTHR</sequence>
<protein>
    <recommendedName>
        <fullName evidence="5">Protein kinase domain-containing protein</fullName>
    </recommendedName>
</protein>
<dbReference type="PANTHER" id="PTHR45832:SF22">
    <property type="entry name" value="SERINE_THREONINE-PROTEIN KINASE SAMKA-RELATED"/>
    <property type="match status" value="1"/>
</dbReference>
<dbReference type="GO" id="GO:0004672">
    <property type="term" value="F:protein kinase activity"/>
    <property type="evidence" value="ECO:0007669"/>
    <property type="project" value="InterPro"/>
</dbReference>
<dbReference type="KEGG" id="phet:94290761"/>
<evidence type="ECO:0000256" key="2">
    <source>
        <dbReference type="ARBA" id="ARBA00022741"/>
    </source>
</evidence>
<dbReference type="PANTHER" id="PTHR45832">
    <property type="entry name" value="SERINE/THREONINE-PROTEIN KINASE SAMKA-RELATED-RELATED"/>
    <property type="match status" value="1"/>
</dbReference>
<dbReference type="PROSITE" id="PS00108">
    <property type="entry name" value="PROTEIN_KINASE_ST"/>
    <property type="match status" value="1"/>
</dbReference>
<feature type="domain" description="Protein kinase" evidence="5">
    <location>
        <begin position="5"/>
        <end position="376"/>
    </location>
</feature>
<dbReference type="RefSeq" id="XP_067756705.1">
    <property type="nucleotide sequence ID" value="XM_067900684.1"/>
</dbReference>
<feature type="compositionally biased region" description="Acidic residues" evidence="4">
    <location>
        <begin position="213"/>
        <end position="225"/>
    </location>
</feature>
<comment type="similarity">
    <text evidence="1">Belongs to the protein kinase superfamily. STE Ser/Thr protein kinase family. STE20 subfamily.</text>
</comment>
<evidence type="ECO:0000313" key="7">
    <source>
        <dbReference type="Proteomes" id="UP000674318"/>
    </source>
</evidence>
<dbReference type="InterPro" id="IPR000719">
    <property type="entry name" value="Prot_kinase_dom"/>
</dbReference>
<keyword evidence="7" id="KW-1185">Reference proteome</keyword>
<keyword evidence="3" id="KW-0067">ATP-binding</keyword>
<evidence type="ECO:0000256" key="3">
    <source>
        <dbReference type="ARBA" id="ARBA00022840"/>
    </source>
</evidence>
<dbReference type="InterPro" id="IPR011009">
    <property type="entry name" value="Kinase-like_dom_sf"/>
</dbReference>
<keyword evidence="2" id="KW-0547">Nucleotide-binding</keyword>
<evidence type="ECO:0000313" key="6">
    <source>
        <dbReference type="EMBL" id="KAG5502933.1"/>
    </source>
</evidence>
<dbReference type="AlphaFoldDB" id="A0A836ITQ7"/>
<dbReference type="GeneID" id="94290761"/>
<gene>
    <name evidence="6" type="ORF">JKF63_04706</name>
</gene>
<reference evidence="6 7" key="1">
    <citation type="submission" date="2021-02" db="EMBL/GenBank/DDBJ databases">
        <title>Porcisia hertigi Genome sequencing and assembly.</title>
        <authorList>
            <person name="Almutairi H."/>
            <person name="Gatherer D."/>
        </authorList>
    </citation>
    <scope>NUCLEOTIDE SEQUENCE [LARGE SCALE GENOMIC DNA]</scope>
    <source>
        <strain evidence="6 7">C119</strain>
    </source>
</reference>
<dbReference type="SUPFAM" id="SSF56112">
    <property type="entry name" value="Protein kinase-like (PK-like)"/>
    <property type="match status" value="1"/>
</dbReference>
<dbReference type="InterPro" id="IPR051931">
    <property type="entry name" value="PAK3-like"/>
</dbReference>
<accession>A0A836ITQ7</accession>
<feature type="region of interest" description="Disordered" evidence="4">
    <location>
        <begin position="207"/>
        <end position="267"/>
    </location>
</feature>
<organism evidence="6 7">
    <name type="scientific">Porcisia hertigi</name>
    <dbReference type="NCBI Taxonomy" id="2761500"/>
    <lineage>
        <taxon>Eukaryota</taxon>
        <taxon>Discoba</taxon>
        <taxon>Euglenozoa</taxon>
        <taxon>Kinetoplastea</taxon>
        <taxon>Metakinetoplastina</taxon>
        <taxon>Trypanosomatida</taxon>
        <taxon>Trypanosomatidae</taxon>
        <taxon>Leishmaniinae</taxon>
        <taxon>Porcisia</taxon>
    </lineage>
</organism>